<dbReference type="Gene3D" id="3.50.80.10">
    <property type="entry name" value="D-tyrosyl-tRNA(Tyr) deacylase"/>
    <property type="match status" value="1"/>
</dbReference>
<dbReference type="GO" id="GO:0000049">
    <property type="term" value="F:tRNA binding"/>
    <property type="evidence" value="ECO:0007669"/>
    <property type="project" value="UniProtKB-KW"/>
</dbReference>
<accession>A0A0C2X5F7</accession>
<dbReference type="PANTHER" id="PTHR10472">
    <property type="entry name" value="D-TYROSYL-TRNA TYR DEACYLASE"/>
    <property type="match status" value="1"/>
</dbReference>
<name>A0A0C2X5F7_SERVB</name>
<dbReference type="InterPro" id="IPR023509">
    <property type="entry name" value="DTD-like_sf"/>
</dbReference>
<evidence type="ECO:0000313" key="8">
    <source>
        <dbReference type="EMBL" id="KIM33368.1"/>
    </source>
</evidence>
<feature type="compositionally biased region" description="Basic and acidic residues" evidence="7">
    <location>
        <begin position="185"/>
        <end position="215"/>
    </location>
</feature>
<keyword evidence="6" id="KW-0378">Hydrolase</keyword>
<gene>
    <name evidence="8" type="ORF">M408DRAFT_326102</name>
</gene>
<feature type="compositionally biased region" description="Polar residues" evidence="7">
    <location>
        <begin position="168"/>
        <end position="181"/>
    </location>
</feature>
<dbReference type="EMBL" id="KN824278">
    <property type="protein sequence ID" value="KIM33368.1"/>
    <property type="molecule type" value="Genomic_DNA"/>
</dbReference>
<dbReference type="Proteomes" id="UP000054097">
    <property type="component" value="Unassembled WGS sequence"/>
</dbReference>
<dbReference type="Pfam" id="PF02580">
    <property type="entry name" value="Tyr_Deacylase"/>
    <property type="match status" value="1"/>
</dbReference>
<proteinExistence type="inferred from homology"/>
<keyword evidence="6" id="KW-0820">tRNA-binding</keyword>
<dbReference type="STRING" id="933852.A0A0C2X5F7"/>
<feature type="compositionally biased region" description="Low complexity" evidence="7">
    <location>
        <begin position="153"/>
        <end position="167"/>
    </location>
</feature>
<evidence type="ECO:0000256" key="2">
    <source>
        <dbReference type="ARBA" id="ARBA00013056"/>
    </source>
</evidence>
<comment type="catalytic activity">
    <reaction evidence="4">
        <text>glycyl-tRNA(Ala) + H2O = tRNA(Ala) + glycine + H(+)</text>
        <dbReference type="Rhea" id="RHEA:53744"/>
        <dbReference type="Rhea" id="RHEA-COMP:9657"/>
        <dbReference type="Rhea" id="RHEA-COMP:13640"/>
        <dbReference type="ChEBI" id="CHEBI:15377"/>
        <dbReference type="ChEBI" id="CHEBI:15378"/>
        <dbReference type="ChEBI" id="CHEBI:57305"/>
        <dbReference type="ChEBI" id="CHEBI:78442"/>
        <dbReference type="ChEBI" id="CHEBI:78522"/>
        <dbReference type="EC" id="3.1.1.96"/>
    </reaction>
</comment>
<comment type="similarity">
    <text evidence="1 6">Belongs to the DTD family.</text>
</comment>
<evidence type="ECO:0000313" key="9">
    <source>
        <dbReference type="Proteomes" id="UP000054097"/>
    </source>
</evidence>
<dbReference type="HOGENOM" id="CLU_076901_0_4_1"/>
<dbReference type="GO" id="GO:0005737">
    <property type="term" value="C:cytoplasm"/>
    <property type="evidence" value="ECO:0007669"/>
    <property type="project" value="UniProtKB-SubCell"/>
</dbReference>
<protein>
    <recommendedName>
        <fullName evidence="3 6">D-aminoacyl-tRNA deacylase</fullName>
        <ecNumber evidence="2 6">3.1.1.96</ecNumber>
    </recommendedName>
</protein>
<evidence type="ECO:0000256" key="6">
    <source>
        <dbReference type="RuleBase" id="RU003470"/>
    </source>
</evidence>
<dbReference type="GO" id="GO:0106026">
    <property type="term" value="F:Gly-tRNA(Ala) deacylase activity"/>
    <property type="evidence" value="ECO:0007669"/>
    <property type="project" value="RHEA"/>
</dbReference>
<dbReference type="InterPro" id="IPR003732">
    <property type="entry name" value="Daa-tRNA_deacyls_DTD"/>
</dbReference>
<comment type="subcellular location">
    <subcellularLocation>
        <location evidence="6">Cytoplasm</location>
    </subcellularLocation>
</comment>
<dbReference type="FunFam" id="3.50.80.10:FF:000001">
    <property type="entry name" value="D-aminoacyl-tRNA deacylase"/>
    <property type="match status" value="1"/>
</dbReference>
<dbReference type="NCBIfam" id="TIGR00256">
    <property type="entry name" value="D-aminoacyl-tRNA deacylase"/>
    <property type="match status" value="1"/>
</dbReference>
<dbReference type="GO" id="GO:0051500">
    <property type="term" value="F:D-tyrosyl-tRNA(Tyr) deacylase activity"/>
    <property type="evidence" value="ECO:0007669"/>
    <property type="project" value="TreeGrafter"/>
</dbReference>
<organism evidence="8 9">
    <name type="scientific">Serendipita vermifera MAFF 305830</name>
    <dbReference type="NCBI Taxonomy" id="933852"/>
    <lineage>
        <taxon>Eukaryota</taxon>
        <taxon>Fungi</taxon>
        <taxon>Dikarya</taxon>
        <taxon>Basidiomycota</taxon>
        <taxon>Agaricomycotina</taxon>
        <taxon>Agaricomycetes</taxon>
        <taxon>Sebacinales</taxon>
        <taxon>Serendipitaceae</taxon>
        <taxon>Serendipita</taxon>
    </lineage>
</organism>
<evidence type="ECO:0000256" key="5">
    <source>
        <dbReference type="ARBA" id="ARBA00048018"/>
    </source>
</evidence>
<evidence type="ECO:0000256" key="7">
    <source>
        <dbReference type="SAM" id="MobiDB-lite"/>
    </source>
</evidence>
<evidence type="ECO:0000256" key="3">
    <source>
        <dbReference type="ARBA" id="ARBA00020007"/>
    </source>
</evidence>
<comment type="catalytic activity">
    <reaction evidence="5">
        <text>a D-aminoacyl-tRNA + H2O = a tRNA + a D-alpha-amino acid + H(+)</text>
        <dbReference type="Rhea" id="RHEA:13953"/>
        <dbReference type="Rhea" id="RHEA-COMP:10123"/>
        <dbReference type="Rhea" id="RHEA-COMP:10124"/>
        <dbReference type="ChEBI" id="CHEBI:15377"/>
        <dbReference type="ChEBI" id="CHEBI:15378"/>
        <dbReference type="ChEBI" id="CHEBI:59871"/>
        <dbReference type="ChEBI" id="CHEBI:78442"/>
        <dbReference type="ChEBI" id="CHEBI:79333"/>
        <dbReference type="EC" id="3.1.1.96"/>
    </reaction>
</comment>
<dbReference type="PANTHER" id="PTHR10472:SF5">
    <property type="entry name" value="D-AMINOACYL-TRNA DEACYLASE 1"/>
    <property type="match status" value="1"/>
</dbReference>
<keyword evidence="6" id="KW-0963">Cytoplasm</keyword>
<feature type="region of interest" description="Disordered" evidence="7">
    <location>
        <begin position="149"/>
        <end position="221"/>
    </location>
</feature>
<dbReference type="EC" id="3.1.1.96" evidence="2 6"/>
<sequence length="221" mass="23759">MRAIIQRVSSASVTVGAEVVSKINEGLMVLVGITTDDTPQDIDIITQKVLNIKAFPDAATDGQWKSSVMDRGGEVLCVSQFTLYAKLNKNKPDFHKSMPAASSSSMYTTFLQRMDESYDPAKIKDGKFGAMMSVALTNEGPVTFIVDSRSEGSEAASSSASPNSRSGINTPRDSPQPTVSAAQRAAEKALRKEAWEAAKKQKSQVKENTSEEPHPSQDAAV</sequence>
<dbReference type="SUPFAM" id="SSF69500">
    <property type="entry name" value="DTD-like"/>
    <property type="match status" value="1"/>
</dbReference>
<dbReference type="AlphaFoldDB" id="A0A0C2X5F7"/>
<keyword evidence="6" id="KW-0694">RNA-binding</keyword>
<keyword evidence="9" id="KW-1185">Reference proteome</keyword>
<reference evidence="9" key="2">
    <citation type="submission" date="2015-01" db="EMBL/GenBank/DDBJ databases">
        <title>Evolutionary Origins and Diversification of the Mycorrhizal Mutualists.</title>
        <authorList>
            <consortium name="DOE Joint Genome Institute"/>
            <consortium name="Mycorrhizal Genomics Consortium"/>
            <person name="Kohler A."/>
            <person name="Kuo A."/>
            <person name="Nagy L.G."/>
            <person name="Floudas D."/>
            <person name="Copeland A."/>
            <person name="Barry K.W."/>
            <person name="Cichocki N."/>
            <person name="Veneault-Fourrey C."/>
            <person name="LaButti K."/>
            <person name="Lindquist E.A."/>
            <person name="Lipzen A."/>
            <person name="Lundell T."/>
            <person name="Morin E."/>
            <person name="Murat C."/>
            <person name="Riley R."/>
            <person name="Ohm R."/>
            <person name="Sun H."/>
            <person name="Tunlid A."/>
            <person name="Henrissat B."/>
            <person name="Grigoriev I.V."/>
            <person name="Hibbett D.S."/>
            <person name="Martin F."/>
        </authorList>
    </citation>
    <scope>NUCLEOTIDE SEQUENCE [LARGE SCALE GENOMIC DNA]</scope>
    <source>
        <strain evidence="9">MAFF 305830</strain>
    </source>
</reference>
<dbReference type="OrthoDB" id="275783at2759"/>
<evidence type="ECO:0000256" key="1">
    <source>
        <dbReference type="ARBA" id="ARBA00009673"/>
    </source>
</evidence>
<evidence type="ECO:0000256" key="4">
    <source>
        <dbReference type="ARBA" id="ARBA00047676"/>
    </source>
</evidence>
<reference evidence="8 9" key="1">
    <citation type="submission" date="2014-04" db="EMBL/GenBank/DDBJ databases">
        <authorList>
            <consortium name="DOE Joint Genome Institute"/>
            <person name="Kuo A."/>
            <person name="Zuccaro A."/>
            <person name="Kohler A."/>
            <person name="Nagy L.G."/>
            <person name="Floudas D."/>
            <person name="Copeland A."/>
            <person name="Barry K.W."/>
            <person name="Cichocki N."/>
            <person name="Veneault-Fourrey C."/>
            <person name="LaButti K."/>
            <person name="Lindquist E.A."/>
            <person name="Lipzen A."/>
            <person name="Lundell T."/>
            <person name="Morin E."/>
            <person name="Murat C."/>
            <person name="Sun H."/>
            <person name="Tunlid A."/>
            <person name="Henrissat B."/>
            <person name="Grigoriev I.V."/>
            <person name="Hibbett D.S."/>
            <person name="Martin F."/>
            <person name="Nordberg H.P."/>
            <person name="Cantor M.N."/>
            <person name="Hua S.X."/>
        </authorList>
    </citation>
    <scope>NUCLEOTIDE SEQUENCE [LARGE SCALE GENOMIC DNA]</scope>
    <source>
        <strain evidence="8 9">MAFF 305830</strain>
    </source>
</reference>